<dbReference type="Gene3D" id="3.90.226.10">
    <property type="entry name" value="2-enoyl-CoA Hydratase, Chain A, domain 1"/>
    <property type="match status" value="1"/>
</dbReference>
<dbReference type="Proteomes" id="UP000676386">
    <property type="component" value="Unassembled WGS sequence"/>
</dbReference>
<evidence type="ECO:0000259" key="2">
    <source>
        <dbReference type="SMART" id="SM00245"/>
    </source>
</evidence>
<dbReference type="CDD" id="cd07563">
    <property type="entry name" value="Peptidase_S41_IRBP"/>
    <property type="match status" value="1"/>
</dbReference>
<comment type="caution">
    <text evidence="3">The sequence shown here is derived from an EMBL/GenBank/DDBJ whole genome shotgun (WGS) entry which is preliminary data.</text>
</comment>
<dbReference type="Gene3D" id="3.30.750.44">
    <property type="match status" value="1"/>
</dbReference>
<dbReference type="RefSeq" id="WP_211975541.1">
    <property type="nucleotide sequence ID" value="NZ_CBFHAM010000008.1"/>
</dbReference>
<accession>A0ABS5J5C0</accession>
<dbReference type="InterPro" id="IPR005151">
    <property type="entry name" value="Tail-specific_protease"/>
</dbReference>
<evidence type="ECO:0000313" key="3">
    <source>
        <dbReference type="EMBL" id="MBS0030401.1"/>
    </source>
</evidence>
<dbReference type="EMBL" id="JAGTXB010000014">
    <property type="protein sequence ID" value="MBS0030401.1"/>
    <property type="molecule type" value="Genomic_DNA"/>
</dbReference>
<evidence type="ECO:0000313" key="4">
    <source>
        <dbReference type="Proteomes" id="UP000676386"/>
    </source>
</evidence>
<feature type="domain" description="Tail specific protease" evidence="2">
    <location>
        <begin position="95"/>
        <end position="303"/>
    </location>
</feature>
<dbReference type="InterPro" id="IPR029045">
    <property type="entry name" value="ClpP/crotonase-like_dom_sf"/>
</dbReference>
<gene>
    <name evidence="3" type="ORF">KE626_23950</name>
</gene>
<dbReference type="PANTHER" id="PTHR11261:SF3">
    <property type="entry name" value="RETINOL-BINDING PROTEIN 3"/>
    <property type="match status" value="1"/>
</dbReference>
<keyword evidence="1" id="KW-0732">Signal</keyword>
<feature type="chain" id="PRO_5047133323" evidence="1">
    <location>
        <begin position="21"/>
        <end position="317"/>
    </location>
</feature>
<dbReference type="SUPFAM" id="SSF52096">
    <property type="entry name" value="ClpP/crotonase"/>
    <property type="match status" value="1"/>
</dbReference>
<dbReference type="SMART" id="SM00245">
    <property type="entry name" value="TSPc"/>
    <property type="match status" value="1"/>
</dbReference>
<organism evidence="3 4">
    <name type="scientific">Chitinophaga hostae</name>
    <dbReference type="NCBI Taxonomy" id="2831022"/>
    <lineage>
        <taxon>Bacteria</taxon>
        <taxon>Pseudomonadati</taxon>
        <taxon>Bacteroidota</taxon>
        <taxon>Chitinophagia</taxon>
        <taxon>Chitinophagales</taxon>
        <taxon>Chitinophagaceae</taxon>
        <taxon>Chitinophaga</taxon>
    </lineage>
</organism>
<dbReference type="Pfam" id="PF03572">
    <property type="entry name" value="Peptidase_S41"/>
    <property type="match status" value="1"/>
</dbReference>
<reference evidence="3 4" key="1">
    <citation type="submission" date="2021-04" db="EMBL/GenBank/DDBJ databases">
        <title>Chitinophaga sp. nov., isolated from the rhizosphere soil.</title>
        <authorList>
            <person name="He S."/>
        </authorList>
    </citation>
    <scope>NUCLEOTIDE SEQUENCE [LARGE SCALE GENOMIC DNA]</scope>
    <source>
        <strain evidence="3 4">2R12</strain>
    </source>
</reference>
<protein>
    <submittedName>
        <fullName evidence="3">S41 family peptidase</fullName>
    </submittedName>
</protein>
<evidence type="ECO:0000256" key="1">
    <source>
        <dbReference type="SAM" id="SignalP"/>
    </source>
</evidence>
<dbReference type="Pfam" id="PF11918">
    <property type="entry name" value="Peptidase_S41_N"/>
    <property type="match status" value="1"/>
</dbReference>
<proteinExistence type="predicted"/>
<keyword evidence="4" id="KW-1185">Reference proteome</keyword>
<name>A0ABS5J5C0_9BACT</name>
<sequence>MLIRRLLCCWAVSFALPAAAQLPPREISRAIDSAAALIQRHYVFAAKGESIAKHLREQHQAGAFNNTPNWKTFDSVGTAILRSYSQDGHLYMRYSPEKVKNLRSEQQPHGVDDFFHSPKAREHNYGFREVKVLEGNTGYIKLDEINISDESLPVLQAAMALVSRTRALIIDLRDNGGGGSEIKPVLESYFLPGNKALLTFHSRTGDTETDSTITIDPALVYKGALHILVNKKTASAAEAFAYVMQAQHRAKVTGQPSAGGANHNVLFVVNDDVFISISEAAPVLPGTQKNWEGAGVQPDYVTSPGKEMEEVLKQIAR</sequence>
<feature type="signal peptide" evidence="1">
    <location>
        <begin position="1"/>
        <end position="20"/>
    </location>
</feature>
<dbReference type="PANTHER" id="PTHR11261">
    <property type="entry name" value="INTERPHOTORECEPTOR RETINOID-BINDING PROTEIN"/>
    <property type="match status" value="1"/>
</dbReference>